<keyword evidence="3" id="KW-1185">Reference proteome</keyword>
<protein>
    <submittedName>
        <fullName evidence="2">Uncharacterized protein</fullName>
    </submittedName>
</protein>
<dbReference type="EMBL" id="CP144750">
    <property type="protein sequence ID" value="WVZ81542.1"/>
    <property type="molecule type" value="Genomic_DNA"/>
</dbReference>
<reference evidence="2 3" key="1">
    <citation type="submission" date="2024-02" db="EMBL/GenBank/DDBJ databases">
        <title>High-quality chromosome-scale genome assembly of Pensacola bahiagrass (Paspalum notatum Flugge var. saurae).</title>
        <authorList>
            <person name="Vega J.M."/>
            <person name="Podio M."/>
            <person name="Orjuela J."/>
            <person name="Siena L.A."/>
            <person name="Pessino S.C."/>
            <person name="Combes M.C."/>
            <person name="Mariac C."/>
            <person name="Albertini E."/>
            <person name="Pupilli F."/>
            <person name="Ortiz J.P.A."/>
            <person name="Leblanc O."/>
        </authorList>
    </citation>
    <scope>NUCLEOTIDE SEQUENCE [LARGE SCALE GENOMIC DNA]</scope>
    <source>
        <strain evidence="2">R1</strain>
        <tissue evidence="2">Leaf</tissue>
    </source>
</reference>
<dbReference type="Proteomes" id="UP001341281">
    <property type="component" value="Chromosome 06"/>
</dbReference>
<feature type="compositionally biased region" description="Low complexity" evidence="1">
    <location>
        <begin position="109"/>
        <end position="119"/>
    </location>
</feature>
<evidence type="ECO:0000256" key="1">
    <source>
        <dbReference type="SAM" id="MobiDB-lite"/>
    </source>
</evidence>
<evidence type="ECO:0000313" key="2">
    <source>
        <dbReference type="EMBL" id="WVZ81542.1"/>
    </source>
</evidence>
<sequence>MLVTRRRCNLPASARELSANADPTIAACVADQLQLLYDPSARDFRDAPSVETRVVDFGSTRGFLADTPADRDLCMGAFVEALERAGYRDGVTAPPSSARRTTSGKPPLRGASRAARSHGSPGGSGRSWSARAPKMAASCEGGYFALEFLNRSPTAWRRRHVKHHPAVFRVEKPMVVTRARNYSAHYRCVPEFFAALGLPLLAAALYETRALPMKLGFRAPLVPTTCVIGIGVPTMERETGSAGAGLPGCRSVGCGPLGLSIRWATGPPGHPKRADGARETACDARLPRLLERGAGSKYLGY</sequence>
<feature type="region of interest" description="Disordered" evidence="1">
    <location>
        <begin position="89"/>
        <end position="130"/>
    </location>
</feature>
<accession>A0AAQ3U260</accession>
<name>A0AAQ3U260_PASNO</name>
<feature type="compositionally biased region" description="Polar residues" evidence="1">
    <location>
        <begin position="94"/>
        <end position="104"/>
    </location>
</feature>
<proteinExistence type="predicted"/>
<dbReference type="AlphaFoldDB" id="A0AAQ3U260"/>
<gene>
    <name evidence="2" type="ORF">U9M48_028908</name>
</gene>
<evidence type="ECO:0000313" key="3">
    <source>
        <dbReference type="Proteomes" id="UP001341281"/>
    </source>
</evidence>
<organism evidence="2 3">
    <name type="scientific">Paspalum notatum var. saurae</name>
    <dbReference type="NCBI Taxonomy" id="547442"/>
    <lineage>
        <taxon>Eukaryota</taxon>
        <taxon>Viridiplantae</taxon>
        <taxon>Streptophyta</taxon>
        <taxon>Embryophyta</taxon>
        <taxon>Tracheophyta</taxon>
        <taxon>Spermatophyta</taxon>
        <taxon>Magnoliopsida</taxon>
        <taxon>Liliopsida</taxon>
        <taxon>Poales</taxon>
        <taxon>Poaceae</taxon>
        <taxon>PACMAD clade</taxon>
        <taxon>Panicoideae</taxon>
        <taxon>Andropogonodae</taxon>
        <taxon>Paspaleae</taxon>
        <taxon>Paspalinae</taxon>
        <taxon>Paspalum</taxon>
    </lineage>
</organism>